<organism evidence="8 9">
    <name type="scientific">Lottia gigantea</name>
    <name type="common">Giant owl limpet</name>
    <dbReference type="NCBI Taxonomy" id="225164"/>
    <lineage>
        <taxon>Eukaryota</taxon>
        <taxon>Metazoa</taxon>
        <taxon>Spiralia</taxon>
        <taxon>Lophotrochozoa</taxon>
        <taxon>Mollusca</taxon>
        <taxon>Gastropoda</taxon>
        <taxon>Patellogastropoda</taxon>
        <taxon>Lottioidea</taxon>
        <taxon>Lottiidae</taxon>
        <taxon>Lottia</taxon>
    </lineage>
</organism>
<dbReference type="Gene3D" id="3.30.1370.210">
    <property type="match status" value="1"/>
</dbReference>
<dbReference type="PROSITE" id="PS50103">
    <property type="entry name" value="ZF_C3H1"/>
    <property type="match status" value="2"/>
</dbReference>
<dbReference type="InterPro" id="IPR000571">
    <property type="entry name" value="Znf_CCCH"/>
</dbReference>
<gene>
    <name evidence="8" type="ORF">LOTGIDRAFT_141088</name>
</gene>
<evidence type="ECO:0000256" key="4">
    <source>
        <dbReference type="ARBA" id="ARBA00022833"/>
    </source>
</evidence>
<dbReference type="OrthoDB" id="6285980at2759"/>
<dbReference type="InterPro" id="IPR054429">
    <property type="entry name" value="Znf-CCCH_Muscleblind-like"/>
</dbReference>
<keyword evidence="1 6" id="KW-0479">Metal-binding</keyword>
<feature type="zinc finger region" description="C3H1-type" evidence="6">
    <location>
        <begin position="16"/>
        <end position="42"/>
    </location>
</feature>
<dbReference type="GO" id="GO:0043484">
    <property type="term" value="P:regulation of RNA splicing"/>
    <property type="evidence" value="ECO:0007669"/>
    <property type="project" value="TreeGrafter"/>
</dbReference>
<name>V4AYN6_LOTGI</name>
<dbReference type="RefSeq" id="XP_009049060.1">
    <property type="nucleotide sequence ID" value="XM_009050812.1"/>
</dbReference>
<evidence type="ECO:0000256" key="3">
    <source>
        <dbReference type="ARBA" id="ARBA00022771"/>
    </source>
</evidence>
<feature type="domain" description="C3H1-type" evidence="7">
    <location>
        <begin position="16"/>
        <end position="42"/>
    </location>
</feature>
<proteinExistence type="inferred from homology"/>
<dbReference type="AlphaFoldDB" id="V4AYN6"/>
<dbReference type="PANTHER" id="PTHR12675:SF12">
    <property type="entry name" value="PROTEIN MUSCLEBLIND"/>
    <property type="match status" value="1"/>
</dbReference>
<dbReference type="Proteomes" id="UP000030746">
    <property type="component" value="Unassembled WGS sequence"/>
</dbReference>
<dbReference type="GeneID" id="20234389"/>
<evidence type="ECO:0000256" key="1">
    <source>
        <dbReference type="ARBA" id="ARBA00022723"/>
    </source>
</evidence>
<keyword evidence="3 6" id="KW-0863">Zinc-finger</keyword>
<dbReference type="SMART" id="SM00356">
    <property type="entry name" value="ZnF_C3H1"/>
    <property type="match status" value="2"/>
</dbReference>
<evidence type="ECO:0000313" key="9">
    <source>
        <dbReference type="Proteomes" id="UP000030746"/>
    </source>
</evidence>
<dbReference type="Pfam" id="PF22628">
    <property type="entry name" value="zf-CCCH_10"/>
    <property type="match status" value="1"/>
</dbReference>
<dbReference type="OMA" id="VVPQNAH"/>
<dbReference type="EMBL" id="KB200802">
    <property type="protein sequence ID" value="ESP00251.1"/>
    <property type="molecule type" value="Genomic_DNA"/>
</dbReference>
<dbReference type="GO" id="GO:0003723">
    <property type="term" value="F:RNA binding"/>
    <property type="evidence" value="ECO:0007669"/>
    <property type="project" value="TreeGrafter"/>
</dbReference>
<dbReference type="PANTHER" id="PTHR12675">
    <property type="entry name" value="MUSCLEBLIND-LIKE PROTEIN"/>
    <property type="match status" value="1"/>
</dbReference>
<feature type="zinc finger region" description="C3H1-type" evidence="6">
    <location>
        <begin position="49"/>
        <end position="75"/>
    </location>
</feature>
<protein>
    <recommendedName>
        <fullName evidence="7">C3H1-type domain-containing protein</fullName>
    </recommendedName>
</protein>
<reference evidence="8 9" key="1">
    <citation type="journal article" date="2013" name="Nature">
        <title>Insights into bilaterian evolution from three spiralian genomes.</title>
        <authorList>
            <person name="Simakov O."/>
            <person name="Marletaz F."/>
            <person name="Cho S.J."/>
            <person name="Edsinger-Gonzales E."/>
            <person name="Havlak P."/>
            <person name="Hellsten U."/>
            <person name="Kuo D.H."/>
            <person name="Larsson T."/>
            <person name="Lv J."/>
            <person name="Arendt D."/>
            <person name="Savage R."/>
            <person name="Osoegawa K."/>
            <person name="de Jong P."/>
            <person name="Grimwood J."/>
            <person name="Chapman J.A."/>
            <person name="Shapiro H."/>
            <person name="Aerts A."/>
            <person name="Otillar R.P."/>
            <person name="Terry A.Y."/>
            <person name="Boore J.L."/>
            <person name="Grigoriev I.V."/>
            <person name="Lindberg D.R."/>
            <person name="Seaver E.C."/>
            <person name="Weisblat D.A."/>
            <person name="Putnam N.H."/>
            <person name="Rokhsar D.S."/>
        </authorList>
    </citation>
    <scope>NUCLEOTIDE SEQUENCE [LARGE SCALE GENOMIC DNA]</scope>
</reference>
<evidence type="ECO:0000313" key="8">
    <source>
        <dbReference type="EMBL" id="ESP00251.1"/>
    </source>
</evidence>
<dbReference type="HOGENOM" id="CLU_175012_0_0_1"/>
<comment type="similarity">
    <text evidence="5">Belongs to the muscleblind family.</text>
</comment>
<evidence type="ECO:0000259" key="7">
    <source>
        <dbReference type="PROSITE" id="PS50103"/>
    </source>
</evidence>
<sequence length="81" mass="9428">MKSRIKGYIYIFLQLLDTLPVCRDFKAGQCDRPQCKYVHVQEEHVEVMDGKVTVCRDSVRGKCQRPLCKYYHIPVVLPPST</sequence>
<keyword evidence="4 6" id="KW-0862">Zinc</keyword>
<feature type="domain" description="C3H1-type" evidence="7">
    <location>
        <begin position="49"/>
        <end position="75"/>
    </location>
</feature>
<keyword evidence="9" id="KW-1185">Reference proteome</keyword>
<dbReference type="GO" id="GO:0008270">
    <property type="term" value="F:zinc ion binding"/>
    <property type="evidence" value="ECO:0007669"/>
    <property type="project" value="UniProtKB-KW"/>
</dbReference>
<dbReference type="KEGG" id="lgi:LOTGIDRAFT_141088"/>
<evidence type="ECO:0000256" key="6">
    <source>
        <dbReference type="PROSITE-ProRule" id="PRU00723"/>
    </source>
</evidence>
<keyword evidence="2" id="KW-0677">Repeat</keyword>
<evidence type="ECO:0000256" key="5">
    <source>
        <dbReference type="ARBA" id="ARBA00038226"/>
    </source>
</evidence>
<evidence type="ECO:0000256" key="2">
    <source>
        <dbReference type="ARBA" id="ARBA00022737"/>
    </source>
</evidence>
<accession>V4AYN6</accession>
<dbReference type="CTD" id="20234389"/>